<gene>
    <name evidence="2" type="ORF">SAMN05443551_0708</name>
</gene>
<reference evidence="2 3" key="1">
    <citation type="submission" date="2016-11" db="EMBL/GenBank/DDBJ databases">
        <authorList>
            <person name="Jaros S."/>
            <person name="Januszkiewicz K."/>
            <person name="Wedrychowicz H."/>
        </authorList>
    </citation>
    <scope>NUCLEOTIDE SEQUENCE [LARGE SCALE GENOMIC DNA]</scope>
    <source>
        <strain evidence="2 3">DSM 29431</strain>
    </source>
</reference>
<sequence>MGKEFQTYLKQHAFAFKGRASAGEFWHFTSQIAVHLMIAVVVLAVCEAFTSSAASRPDGILWFRMLLIVGGIVAFLALALPVTALAVRRMHDLDRSGWWLLPLALSGLVSSIALWALLGITLLILLKKGQGHANKFGDVSAFDKEDYLTSLQLLWRRHKVAPPAMVACLAGLSYVGFYSPHTDTQPKSLGDGQSEYYLIDRQMPADWALILPDDRLVRPSNVRFDNLPSFGGRQPTKFSNGELVFDLTERDLGLSLSGEKTVRIHLVGDPTPRAAWRGGQTHRNCKRGEEVVENLYSMRDTTRLELEIEYERLTRGETFEEFFKRQSRLGCIPGDGPIRAKYQLIDEQNRPLAYGNCFTEEKLCKFATWLPFERKGWLAVAEEDFDKIAEIRTRVVRYLLDATNENASTNIVIPDLDALEPAPFDPEIFVPAPSFTSAVLDPARIPDQGYLQAVFDRQTPETVAHQQTVPQISLNYSRSGPSGIPSKRLAAYWVGKRTFAEPTRQKLALDVAHAIATVRINGKTVYEFAPRPITGQDIKTSLENPMFDNRHIRASVVSGGPRPENPFEFEFPAGDSIVEIEYVNDFHVAQFAFAIGDIIGPLPRSAMKEQLDRLGVTNAEVFYFGVYASSRPDARIDITLPPSDSPAILILDSFSSVGWTVDTARPIAATIVSSSSATTTVRNGDWGTVLHLNRPIGLHDETQDCKCSRGSVRCGSNQDVIDVADAVLGVTGLPLSGYHMEYDIGLMKAKPYNASVRDRIQQLRREFDALHQTCS</sequence>
<accession>A0A1M5MZ99</accession>
<dbReference type="Proteomes" id="UP000184221">
    <property type="component" value="Unassembled WGS sequence"/>
</dbReference>
<keyword evidence="1" id="KW-0472">Membrane</keyword>
<dbReference type="Pfam" id="PF05656">
    <property type="entry name" value="DUF805"/>
    <property type="match status" value="1"/>
</dbReference>
<dbReference type="AlphaFoldDB" id="A0A1M5MZ99"/>
<evidence type="ECO:0000313" key="2">
    <source>
        <dbReference type="EMBL" id="SHG82462.1"/>
    </source>
</evidence>
<dbReference type="InterPro" id="IPR008523">
    <property type="entry name" value="DUF805"/>
</dbReference>
<keyword evidence="1" id="KW-0812">Transmembrane</keyword>
<feature type="transmembrane region" description="Helical" evidence="1">
    <location>
        <begin position="32"/>
        <end position="49"/>
    </location>
</feature>
<feature type="transmembrane region" description="Helical" evidence="1">
    <location>
        <begin position="61"/>
        <end position="87"/>
    </location>
</feature>
<evidence type="ECO:0000256" key="1">
    <source>
        <dbReference type="SAM" id="Phobius"/>
    </source>
</evidence>
<dbReference type="GO" id="GO:0005886">
    <property type="term" value="C:plasma membrane"/>
    <property type="evidence" value="ECO:0007669"/>
    <property type="project" value="TreeGrafter"/>
</dbReference>
<dbReference type="PANTHER" id="PTHR34980">
    <property type="entry name" value="INNER MEMBRANE PROTEIN-RELATED-RELATED"/>
    <property type="match status" value="1"/>
</dbReference>
<dbReference type="RefSeq" id="WP_072776099.1">
    <property type="nucleotide sequence ID" value="NZ_FQXC01000001.1"/>
</dbReference>
<dbReference type="PANTHER" id="PTHR34980:SF2">
    <property type="entry name" value="INNER MEMBRANE PROTEIN YHAH-RELATED"/>
    <property type="match status" value="1"/>
</dbReference>
<feature type="transmembrane region" description="Helical" evidence="1">
    <location>
        <begin position="99"/>
        <end position="126"/>
    </location>
</feature>
<evidence type="ECO:0000313" key="3">
    <source>
        <dbReference type="Proteomes" id="UP000184221"/>
    </source>
</evidence>
<protein>
    <submittedName>
        <fullName evidence="2">Uncharacterized membrane protein YhaH, DUF805 family</fullName>
    </submittedName>
</protein>
<dbReference type="OrthoDB" id="9812349at2"/>
<keyword evidence="3" id="KW-1185">Reference proteome</keyword>
<name>A0A1M5MZ99_9RHOB</name>
<organism evidence="2 3">
    <name type="scientific">Marivita hallyeonensis</name>
    <dbReference type="NCBI Taxonomy" id="996342"/>
    <lineage>
        <taxon>Bacteria</taxon>
        <taxon>Pseudomonadati</taxon>
        <taxon>Pseudomonadota</taxon>
        <taxon>Alphaproteobacteria</taxon>
        <taxon>Rhodobacterales</taxon>
        <taxon>Roseobacteraceae</taxon>
        <taxon>Marivita</taxon>
    </lineage>
</organism>
<keyword evidence="1" id="KW-1133">Transmembrane helix</keyword>
<proteinExistence type="predicted"/>
<dbReference type="EMBL" id="FQXC01000001">
    <property type="protein sequence ID" value="SHG82462.1"/>
    <property type="molecule type" value="Genomic_DNA"/>
</dbReference>